<keyword evidence="1" id="KW-0472">Membrane</keyword>
<dbReference type="RefSeq" id="WP_114747048.1">
    <property type="nucleotide sequence ID" value="NZ_QQAY01000019.1"/>
</dbReference>
<organism evidence="2 3">
    <name type="scientific">Falsibacillus pallidus</name>
    <dbReference type="NCBI Taxonomy" id="493781"/>
    <lineage>
        <taxon>Bacteria</taxon>
        <taxon>Bacillati</taxon>
        <taxon>Bacillota</taxon>
        <taxon>Bacilli</taxon>
        <taxon>Bacillales</taxon>
        <taxon>Bacillaceae</taxon>
        <taxon>Falsibacillus</taxon>
    </lineage>
</organism>
<feature type="transmembrane region" description="Helical" evidence="1">
    <location>
        <begin position="6"/>
        <end position="24"/>
    </location>
</feature>
<proteinExistence type="predicted"/>
<keyword evidence="1" id="KW-0812">Transmembrane</keyword>
<dbReference type="OrthoDB" id="2474051at2"/>
<feature type="transmembrane region" description="Helical" evidence="1">
    <location>
        <begin position="45"/>
        <end position="66"/>
    </location>
</feature>
<evidence type="ECO:0000313" key="3">
    <source>
        <dbReference type="Proteomes" id="UP000255326"/>
    </source>
</evidence>
<dbReference type="Proteomes" id="UP000255326">
    <property type="component" value="Unassembled WGS sequence"/>
</dbReference>
<evidence type="ECO:0000313" key="2">
    <source>
        <dbReference type="EMBL" id="RDI38041.1"/>
    </source>
</evidence>
<keyword evidence="3" id="KW-1185">Reference proteome</keyword>
<gene>
    <name evidence="2" type="ORF">DFR59_11953</name>
</gene>
<reference evidence="2 3" key="1">
    <citation type="submission" date="2018-07" db="EMBL/GenBank/DDBJ databases">
        <title>Genomic Encyclopedia of Type Strains, Phase IV (KMG-IV): sequencing the most valuable type-strain genomes for metagenomic binning, comparative biology and taxonomic classification.</title>
        <authorList>
            <person name="Goeker M."/>
        </authorList>
    </citation>
    <scope>NUCLEOTIDE SEQUENCE [LARGE SCALE GENOMIC DNA]</scope>
    <source>
        <strain evidence="2 3">DSM 25281</strain>
    </source>
</reference>
<dbReference type="AlphaFoldDB" id="A0A370G2E2"/>
<dbReference type="EMBL" id="QQAY01000019">
    <property type="protein sequence ID" value="RDI38041.1"/>
    <property type="molecule type" value="Genomic_DNA"/>
</dbReference>
<protein>
    <submittedName>
        <fullName evidence="2">Uncharacterized protein</fullName>
    </submittedName>
</protein>
<sequence length="96" mass="11355">MLEWIALVAVLLYFVSGYLIKRLIKNEGATEKGKFILYKSRSDAFPLFLAGWAIIYLINEFFHLTYSQFQDAILIAVLSVYIIQFVYLLKYRKQYQ</sequence>
<name>A0A370G2E2_9BACI</name>
<feature type="transmembrane region" description="Helical" evidence="1">
    <location>
        <begin position="72"/>
        <end position="89"/>
    </location>
</feature>
<accession>A0A370G2E2</accession>
<comment type="caution">
    <text evidence="2">The sequence shown here is derived from an EMBL/GenBank/DDBJ whole genome shotgun (WGS) entry which is preliminary data.</text>
</comment>
<evidence type="ECO:0000256" key="1">
    <source>
        <dbReference type="SAM" id="Phobius"/>
    </source>
</evidence>
<keyword evidence="1" id="KW-1133">Transmembrane helix</keyword>